<accession>A0A6L2ME79</accession>
<dbReference type="EMBL" id="BKCJ010006185">
    <property type="protein sequence ID" value="GEU70804.1"/>
    <property type="molecule type" value="Genomic_DNA"/>
</dbReference>
<proteinExistence type="predicted"/>
<dbReference type="AlphaFoldDB" id="A0A6L2ME79"/>
<gene>
    <name evidence="1" type="ORF">Tci_042782</name>
</gene>
<reference evidence="1" key="1">
    <citation type="journal article" date="2019" name="Sci. Rep.">
        <title>Draft genome of Tanacetum cinerariifolium, the natural source of mosquito coil.</title>
        <authorList>
            <person name="Yamashiro T."/>
            <person name="Shiraishi A."/>
            <person name="Satake H."/>
            <person name="Nakayama K."/>
        </authorList>
    </citation>
    <scope>NUCLEOTIDE SEQUENCE</scope>
</reference>
<comment type="caution">
    <text evidence="1">The sequence shown here is derived from an EMBL/GenBank/DDBJ whole genome shotgun (WGS) entry which is preliminary data.</text>
</comment>
<evidence type="ECO:0000313" key="1">
    <source>
        <dbReference type="EMBL" id="GEU70804.1"/>
    </source>
</evidence>
<name>A0A6L2ME79_TANCI</name>
<feature type="non-terminal residue" evidence="1">
    <location>
        <position position="347"/>
    </location>
</feature>
<sequence length="347" mass="38436">MRRWDRLDYGFVVVDMRRMRLDRVRFDMIVDEVVPFDAANPVSSDFANSVSTDVANLVCTADVANLRHPDSVVTDMKPLAGSYSQVDVRRLSDFVEKLRDMPEGVSTGSEVHEKVHHDVRPTLQRHPFYCTLPAATNVTIPAPTLEDLVAATPNTKVAKRTRSATAHSLKISARPNLFDDNDNDDEKSDDDDACVEIPLITSIYSATTIPVRGNQSGGYVPSATEGPSNRGKAIMDDAAGTPFGSVGRSLAFTRPAVRDPTGDAIDRDFFPFVPGPYYVAYHEDDVVAGSYEVSREQWEGPHEPILSILTKEMFKDPNICKTVVDQFPTPEEMVWIKAVTNKRFAGK</sequence>
<protein>
    <submittedName>
        <fullName evidence="1">Uncharacterized protein</fullName>
    </submittedName>
</protein>
<organism evidence="1">
    <name type="scientific">Tanacetum cinerariifolium</name>
    <name type="common">Dalmatian daisy</name>
    <name type="synonym">Chrysanthemum cinerariifolium</name>
    <dbReference type="NCBI Taxonomy" id="118510"/>
    <lineage>
        <taxon>Eukaryota</taxon>
        <taxon>Viridiplantae</taxon>
        <taxon>Streptophyta</taxon>
        <taxon>Embryophyta</taxon>
        <taxon>Tracheophyta</taxon>
        <taxon>Spermatophyta</taxon>
        <taxon>Magnoliopsida</taxon>
        <taxon>eudicotyledons</taxon>
        <taxon>Gunneridae</taxon>
        <taxon>Pentapetalae</taxon>
        <taxon>asterids</taxon>
        <taxon>campanulids</taxon>
        <taxon>Asterales</taxon>
        <taxon>Asteraceae</taxon>
        <taxon>Asteroideae</taxon>
        <taxon>Anthemideae</taxon>
        <taxon>Anthemidinae</taxon>
        <taxon>Tanacetum</taxon>
    </lineage>
</organism>